<organism evidence="1 2">
    <name type="scientific">Polaribacter batillariae</name>
    <dbReference type="NCBI Taxonomy" id="2808900"/>
    <lineage>
        <taxon>Bacteria</taxon>
        <taxon>Pseudomonadati</taxon>
        <taxon>Bacteroidota</taxon>
        <taxon>Flavobacteriia</taxon>
        <taxon>Flavobacteriales</taxon>
        <taxon>Flavobacteriaceae</taxon>
    </lineage>
</organism>
<protein>
    <submittedName>
        <fullName evidence="1">Uncharacterized protein</fullName>
    </submittedName>
</protein>
<sequence length="294" mass="35344">MMKKNVFIILLLFVFFKGISQQVSVSMEVIEIKEKNNFAFYSKDSINVPYLLIKYTNNLDSDIYIRKIVDPMKNYMPIAISHWYKPTGDLPSLQIKDTISTYKVFLEFEHPYAYNWEIKDEEIYMREKKEIEETGTSEYFHHPANDYFQAINSAIYIQDLLNKNNLNLKLKYFNFLNKKNIKYDEAVELLIKKRKIVLNKNLEKIKKIEEIDCFKKYFVFLKKDQEYVQRVNLIALKFLGKNFSFEFPQENSKNFLELYGEKLVKRKLFFPDSLNGFNYYKKEKLLKALKKINL</sequence>
<accession>A0ABX7SQ94</accession>
<reference evidence="1 2" key="1">
    <citation type="submission" date="2021-03" db="EMBL/GenBank/DDBJ databases">
        <title>Complete genome of Polaribacter_sp.G4M1.</title>
        <authorList>
            <person name="Jeong S.W."/>
            <person name="Bae J.W."/>
        </authorList>
    </citation>
    <scope>NUCLEOTIDE SEQUENCE [LARGE SCALE GENOMIC DNA]</scope>
    <source>
        <strain evidence="1 2">G4M1</strain>
    </source>
</reference>
<gene>
    <name evidence="1" type="ORF">JL193_09515</name>
</gene>
<evidence type="ECO:0000313" key="1">
    <source>
        <dbReference type="EMBL" id="QTD36397.1"/>
    </source>
</evidence>
<evidence type="ECO:0000313" key="2">
    <source>
        <dbReference type="Proteomes" id="UP000663935"/>
    </source>
</evidence>
<dbReference type="EMBL" id="CP071795">
    <property type="protein sequence ID" value="QTD36397.1"/>
    <property type="molecule type" value="Genomic_DNA"/>
</dbReference>
<name>A0ABX7SQ94_9FLAO</name>
<keyword evidence="2" id="KW-1185">Reference proteome</keyword>
<dbReference type="RefSeq" id="WP_207970585.1">
    <property type="nucleotide sequence ID" value="NZ_CP071795.1"/>
</dbReference>
<proteinExistence type="predicted"/>
<dbReference type="Proteomes" id="UP000663935">
    <property type="component" value="Chromosome"/>
</dbReference>